<accession>A0AAN2PJZ4</accession>
<proteinExistence type="predicted"/>
<gene>
    <name evidence="1" type="ORF">BN1180_04250</name>
</gene>
<evidence type="ECO:0000313" key="1">
    <source>
        <dbReference type="EMBL" id="CEG34057.1"/>
    </source>
</evidence>
<dbReference type="AlphaFoldDB" id="A0AAN2PJZ4"/>
<organism evidence="1 2">
    <name type="scientific">Peribacillus simplex</name>
    <dbReference type="NCBI Taxonomy" id="1478"/>
    <lineage>
        <taxon>Bacteria</taxon>
        <taxon>Bacillati</taxon>
        <taxon>Bacillota</taxon>
        <taxon>Bacilli</taxon>
        <taxon>Bacillales</taxon>
        <taxon>Bacillaceae</taxon>
        <taxon>Peribacillus</taxon>
    </lineage>
</organism>
<reference evidence="1 2" key="1">
    <citation type="journal article" date="2014" name="Genome Announc.">
        <title>Genome Sequence of Bacillus simplex Strain P558, Isolated from a Human Fecal Sample.</title>
        <authorList>
            <person name="Croce O."/>
            <person name="Hugon P."/>
            <person name="Lagier J.C."/>
            <person name="Bibi F."/>
            <person name="Robert C."/>
            <person name="Azhar E.I."/>
            <person name="Raoult D."/>
            <person name="Fournier P.E."/>
        </authorList>
    </citation>
    <scope>NUCLEOTIDE SEQUENCE [LARGE SCALE GENOMIC DNA]</scope>
    <source>
        <strain evidence="1 2">P558</strain>
    </source>
</reference>
<comment type="caution">
    <text evidence="1">The sequence shown here is derived from an EMBL/GenBank/DDBJ whole genome shotgun (WGS) entry which is preliminary data.</text>
</comment>
<dbReference type="EMBL" id="CCXW01000001">
    <property type="protein sequence ID" value="CEG34057.1"/>
    <property type="molecule type" value="Genomic_DNA"/>
</dbReference>
<name>A0AAN2PJZ4_9BACI</name>
<sequence>MIIINNKHFFGNEKHLKCEKIIILLEKLATYSLALFMRLKSFFLKKCLKAE</sequence>
<protein>
    <submittedName>
        <fullName evidence="1">Uncharacterized protein</fullName>
    </submittedName>
</protein>
<keyword evidence="2" id="KW-1185">Reference proteome</keyword>
<evidence type="ECO:0000313" key="2">
    <source>
        <dbReference type="Proteomes" id="UP000182110"/>
    </source>
</evidence>
<dbReference type="Proteomes" id="UP000182110">
    <property type="component" value="Unassembled WGS sequence"/>
</dbReference>